<dbReference type="PANTHER" id="PTHR48090:SF7">
    <property type="entry name" value="RFBJ PROTEIN"/>
    <property type="match status" value="1"/>
</dbReference>
<keyword evidence="3" id="KW-1185">Reference proteome</keyword>
<name>A0A517MI04_9BACT</name>
<dbReference type="Pfam" id="PF00535">
    <property type="entry name" value="Glycos_transf_2"/>
    <property type="match status" value="1"/>
</dbReference>
<proteinExistence type="predicted"/>
<evidence type="ECO:0000313" key="2">
    <source>
        <dbReference type="EMBL" id="QDS94511.1"/>
    </source>
</evidence>
<keyword evidence="2" id="KW-0808">Transferase</keyword>
<dbReference type="SUPFAM" id="SSF53448">
    <property type="entry name" value="Nucleotide-diphospho-sugar transferases"/>
    <property type="match status" value="1"/>
</dbReference>
<dbReference type="CDD" id="cd04179">
    <property type="entry name" value="DPM_DPG-synthase_like"/>
    <property type="match status" value="1"/>
</dbReference>
<keyword evidence="2" id="KW-0328">Glycosyltransferase</keyword>
<dbReference type="AlphaFoldDB" id="A0A517MI04"/>
<dbReference type="Gene3D" id="3.90.550.10">
    <property type="entry name" value="Spore Coat Polysaccharide Biosynthesis Protein SpsA, Chain A"/>
    <property type="match status" value="1"/>
</dbReference>
<gene>
    <name evidence="2" type="ORF">FF011L_32900</name>
</gene>
<dbReference type="InterPro" id="IPR029044">
    <property type="entry name" value="Nucleotide-diphossugar_trans"/>
</dbReference>
<dbReference type="GO" id="GO:0047267">
    <property type="term" value="F:undecaprenyl-phosphate mannosyltransferase activity"/>
    <property type="evidence" value="ECO:0007669"/>
    <property type="project" value="UniProtKB-EC"/>
</dbReference>
<feature type="domain" description="Glycosyltransferase 2-like" evidence="1">
    <location>
        <begin position="22"/>
        <end position="156"/>
    </location>
</feature>
<dbReference type="EMBL" id="CP036262">
    <property type="protein sequence ID" value="QDS94511.1"/>
    <property type="molecule type" value="Genomic_DNA"/>
</dbReference>
<protein>
    <submittedName>
        <fullName evidence="2">Undecaprenyl-phosphate mannosyltransferase</fullName>
        <ecNumber evidence="2">2.4.1.54</ecNumber>
    </submittedName>
</protein>
<reference evidence="2 3" key="1">
    <citation type="submission" date="2019-02" db="EMBL/GenBank/DDBJ databases">
        <title>Deep-cultivation of Planctomycetes and their phenomic and genomic characterization uncovers novel biology.</title>
        <authorList>
            <person name="Wiegand S."/>
            <person name="Jogler M."/>
            <person name="Boedeker C."/>
            <person name="Pinto D."/>
            <person name="Vollmers J."/>
            <person name="Rivas-Marin E."/>
            <person name="Kohn T."/>
            <person name="Peeters S.H."/>
            <person name="Heuer A."/>
            <person name="Rast P."/>
            <person name="Oberbeckmann S."/>
            <person name="Bunk B."/>
            <person name="Jeske O."/>
            <person name="Meyerdierks A."/>
            <person name="Storesund J.E."/>
            <person name="Kallscheuer N."/>
            <person name="Luecker S."/>
            <person name="Lage O.M."/>
            <person name="Pohl T."/>
            <person name="Merkel B.J."/>
            <person name="Hornburger P."/>
            <person name="Mueller R.-W."/>
            <person name="Bruemmer F."/>
            <person name="Labrenz M."/>
            <person name="Spormann A.M."/>
            <person name="Op den Camp H."/>
            <person name="Overmann J."/>
            <person name="Amann R."/>
            <person name="Jetten M.S.M."/>
            <person name="Mascher T."/>
            <person name="Medema M.H."/>
            <person name="Devos D.P."/>
            <person name="Kaster A.-K."/>
            <person name="Ovreas L."/>
            <person name="Rohde M."/>
            <person name="Galperin M.Y."/>
            <person name="Jogler C."/>
        </authorList>
    </citation>
    <scope>NUCLEOTIDE SEQUENCE [LARGE SCALE GENOMIC DNA]</scope>
    <source>
        <strain evidence="2 3">FF011L</strain>
    </source>
</reference>
<dbReference type="InterPro" id="IPR050256">
    <property type="entry name" value="Glycosyltransferase_2"/>
</dbReference>
<dbReference type="PANTHER" id="PTHR48090">
    <property type="entry name" value="UNDECAPRENYL-PHOSPHATE 4-DEOXY-4-FORMAMIDO-L-ARABINOSE TRANSFERASE-RELATED"/>
    <property type="match status" value="1"/>
</dbReference>
<organism evidence="2 3">
    <name type="scientific">Roseimaritima multifibrata</name>
    <dbReference type="NCBI Taxonomy" id="1930274"/>
    <lineage>
        <taxon>Bacteria</taxon>
        <taxon>Pseudomonadati</taxon>
        <taxon>Planctomycetota</taxon>
        <taxon>Planctomycetia</taxon>
        <taxon>Pirellulales</taxon>
        <taxon>Pirellulaceae</taxon>
        <taxon>Roseimaritima</taxon>
    </lineage>
</organism>
<dbReference type="RefSeq" id="WP_246109433.1">
    <property type="nucleotide sequence ID" value="NZ_CP036262.1"/>
</dbReference>
<dbReference type="KEGG" id="rml:FF011L_32900"/>
<evidence type="ECO:0000313" key="3">
    <source>
        <dbReference type="Proteomes" id="UP000320672"/>
    </source>
</evidence>
<accession>A0A517MI04</accession>
<dbReference type="InterPro" id="IPR001173">
    <property type="entry name" value="Glyco_trans_2-like"/>
</dbReference>
<dbReference type="Proteomes" id="UP000320672">
    <property type="component" value="Chromosome"/>
</dbReference>
<sequence>MTLPGAEKMHDIASYLRDSVWVVIPALNEEKSVGLVLRDLPAVAGVIVVDNGSTDRTAQVAQDAGAIVVSESKRGYGSACLKGLSKLRELINDAKASPKVIAFVDADYSDHSDLLPQLVDPIAAGKADFVLGSRLLGKREPGAMPPQSVFGNKFACALMRLFFRARYTDLGPFRAITYYRLCDLHMQDENFGWTIEMQIKAARLGVRFLEIPVPYRARVGTSKISGTVSGSVKAGYKILFTIAKYGLMPGALSRQLPLQKSALS</sequence>
<dbReference type="EC" id="2.4.1.54" evidence="2"/>
<evidence type="ECO:0000259" key="1">
    <source>
        <dbReference type="Pfam" id="PF00535"/>
    </source>
</evidence>